<accession>A0ABQ2WG10</accession>
<dbReference type="Gene3D" id="3.40.50.300">
    <property type="entry name" value="P-loop containing nucleotide triphosphate hydrolases"/>
    <property type="match status" value="1"/>
</dbReference>
<dbReference type="Pfam" id="PF00004">
    <property type="entry name" value="AAA"/>
    <property type="match status" value="1"/>
</dbReference>
<dbReference type="InterPro" id="IPR027417">
    <property type="entry name" value="P-loop_NTPase"/>
</dbReference>
<dbReference type="SUPFAM" id="SSF52540">
    <property type="entry name" value="P-loop containing nucleoside triphosphate hydrolases"/>
    <property type="match status" value="1"/>
</dbReference>
<comment type="caution">
    <text evidence="2">The sequence shown here is derived from an EMBL/GenBank/DDBJ whole genome shotgun (WGS) entry which is preliminary data.</text>
</comment>
<evidence type="ECO:0000313" key="2">
    <source>
        <dbReference type="EMBL" id="GGW54541.1"/>
    </source>
</evidence>
<feature type="domain" description="ATPase AAA-type core" evidence="1">
    <location>
        <begin position="1"/>
        <end position="61"/>
    </location>
</feature>
<reference evidence="3" key="1">
    <citation type="journal article" date="2019" name="Int. J. Syst. Evol. Microbiol.">
        <title>The Global Catalogue of Microorganisms (GCM) 10K type strain sequencing project: providing services to taxonomists for standard genome sequencing and annotation.</title>
        <authorList>
            <consortium name="The Broad Institute Genomics Platform"/>
            <consortium name="The Broad Institute Genome Sequencing Center for Infectious Disease"/>
            <person name="Wu L."/>
            <person name="Ma J."/>
        </authorList>
    </citation>
    <scope>NUCLEOTIDE SEQUENCE [LARGE SCALE GENOMIC DNA]</scope>
    <source>
        <strain evidence="3">KCTC 23723</strain>
    </source>
</reference>
<proteinExistence type="predicted"/>
<evidence type="ECO:0000259" key="1">
    <source>
        <dbReference type="Pfam" id="PF00004"/>
    </source>
</evidence>
<organism evidence="2 3">
    <name type="scientific">Alishewanella tabrizica</name>
    <dbReference type="NCBI Taxonomy" id="671278"/>
    <lineage>
        <taxon>Bacteria</taxon>
        <taxon>Pseudomonadati</taxon>
        <taxon>Pseudomonadota</taxon>
        <taxon>Gammaproteobacteria</taxon>
        <taxon>Alteromonadales</taxon>
        <taxon>Alteromonadaceae</taxon>
        <taxon>Alishewanella</taxon>
    </lineage>
</organism>
<sequence length="67" mass="7674">MFIDEIDVLGSREGRGINVIINQLLTEIDGFNTNLSPPVFIIAATNRPQDLDPALIYNFRKQNTWFH</sequence>
<evidence type="ECO:0000313" key="3">
    <source>
        <dbReference type="Proteomes" id="UP000634667"/>
    </source>
</evidence>
<keyword evidence="3" id="KW-1185">Reference proteome</keyword>
<protein>
    <recommendedName>
        <fullName evidence="1">ATPase AAA-type core domain-containing protein</fullName>
    </recommendedName>
</protein>
<name>A0ABQ2WG10_9ALTE</name>
<dbReference type="PANTHER" id="PTHR23076:SF110">
    <property type="entry name" value="INACTIVE ATP-DEPENDENT ZINC METALLOPROTEASE FTSHI 3, CHLOROPLASTIC-RELATED"/>
    <property type="match status" value="1"/>
</dbReference>
<dbReference type="PANTHER" id="PTHR23076">
    <property type="entry name" value="METALLOPROTEASE M41 FTSH"/>
    <property type="match status" value="1"/>
</dbReference>
<dbReference type="Proteomes" id="UP000634667">
    <property type="component" value="Unassembled WGS sequence"/>
</dbReference>
<dbReference type="EMBL" id="BMYR01000003">
    <property type="protein sequence ID" value="GGW54541.1"/>
    <property type="molecule type" value="Genomic_DNA"/>
</dbReference>
<dbReference type="InterPro" id="IPR003959">
    <property type="entry name" value="ATPase_AAA_core"/>
</dbReference>
<gene>
    <name evidence="2" type="ORF">GCM10008111_08120</name>
</gene>